<organism evidence="2 3">
    <name type="scientific">Pseudoclavibacter terrae</name>
    <dbReference type="NCBI Taxonomy" id="1530195"/>
    <lineage>
        <taxon>Bacteria</taxon>
        <taxon>Bacillati</taxon>
        <taxon>Actinomycetota</taxon>
        <taxon>Actinomycetes</taxon>
        <taxon>Micrococcales</taxon>
        <taxon>Microbacteriaceae</taxon>
        <taxon>Pseudoclavibacter</taxon>
    </lineage>
</organism>
<keyword evidence="1" id="KW-0472">Membrane</keyword>
<dbReference type="Pfam" id="PF11188">
    <property type="entry name" value="DUF2975"/>
    <property type="match status" value="1"/>
</dbReference>
<dbReference type="AlphaFoldDB" id="A0A7J5B2F9"/>
<dbReference type="EMBL" id="WBJX01000002">
    <property type="protein sequence ID" value="KAB1638169.1"/>
    <property type="molecule type" value="Genomic_DNA"/>
</dbReference>
<dbReference type="Proteomes" id="UP000490386">
    <property type="component" value="Unassembled WGS sequence"/>
</dbReference>
<evidence type="ECO:0000313" key="3">
    <source>
        <dbReference type="Proteomes" id="UP000490386"/>
    </source>
</evidence>
<keyword evidence="1" id="KW-0812">Transmembrane</keyword>
<dbReference type="OrthoDB" id="3240470at2"/>
<comment type="caution">
    <text evidence="2">The sequence shown here is derived from an EMBL/GenBank/DDBJ whole genome shotgun (WGS) entry which is preliminary data.</text>
</comment>
<evidence type="ECO:0000313" key="2">
    <source>
        <dbReference type="EMBL" id="KAB1638169.1"/>
    </source>
</evidence>
<gene>
    <name evidence="2" type="ORF">F8O03_07115</name>
</gene>
<sequence>MGTVTIFVLKAVIAVSLLGSLAVQILLLPLAWADLAGVPTPARVALVALAAIFVLTLQVSAISIWRLLTMVRRGSVFSAGAFRYVDTIIGAIAVASLTILTLAILLAPGPAAPGLIGLLCGAALVTAGGALLMVVMRMLLRLATRREAEAEALRGELGEVI</sequence>
<protein>
    <submittedName>
        <fullName evidence="2">DUF2975 domain-containing protein</fullName>
    </submittedName>
</protein>
<name>A0A7J5B2F9_9MICO</name>
<accession>A0A7J5B2F9</accession>
<feature type="transmembrane region" description="Helical" evidence="1">
    <location>
        <begin position="44"/>
        <end position="68"/>
    </location>
</feature>
<reference evidence="2 3" key="1">
    <citation type="submission" date="2019-09" db="EMBL/GenBank/DDBJ databases">
        <title>Phylogeny of genus Pseudoclavibacter and closely related genus.</title>
        <authorList>
            <person name="Li Y."/>
        </authorList>
    </citation>
    <scope>NUCLEOTIDE SEQUENCE [LARGE SCALE GENOMIC DNA]</scope>
    <source>
        <strain evidence="2 3">THG-MD12</strain>
    </source>
</reference>
<dbReference type="RefSeq" id="WP_151423264.1">
    <property type="nucleotide sequence ID" value="NZ_WBJX01000002.1"/>
</dbReference>
<feature type="transmembrane region" description="Helical" evidence="1">
    <location>
        <begin position="115"/>
        <end position="136"/>
    </location>
</feature>
<evidence type="ECO:0000256" key="1">
    <source>
        <dbReference type="SAM" id="Phobius"/>
    </source>
</evidence>
<keyword evidence="1" id="KW-1133">Transmembrane helix</keyword>
<proteinExistence type="predicted"/>
<feature type="transmembrane region" description="Helical" evidence="1">
    <location>
        <begin position="7"/>
        <end position="32"/>
    </location>
</feature>
<dbReference type="InterPro" id="IPR021354">
    <property type="entry name" value="DUF2975"/>
</dbReference>
<feature type="transmembrane region" description="Helical" evidence="1">
    <location>
        <begin position="88"/>
        <end position="109"/>
    </location>
</feature>
<keyword evidence="3" id="KW-1185">Reference proteome</keyword>